<keyword evidence="1" id="KW-0732">Signal</keyword>
<dbReference type="Gene3D" id="3.10.100.10">
    <property type="entry name" value="Mannose-Binding Protein A, subunit A"/>
    <property type="match status" value="1"/>
</dbReference>
<feature type="signal peptide" evidence="1">
    <location>
        <begin position="1"/>
        <end position="19"/>
    </location>
</feature>
<organism evidence="2">
    <name type="scientific">Darwinula stevensoni</name>
    <dbReference type="NCBI Taxonomy" id="69355"/>
    <lineage>
        <taxon>Eukaryota</taxon>
        <taxon>Metazoa</taxon>
        <taxon>Ecdysozoa</taxon>
        <taxon>Arthropoda</taxon>
        <taxon>Crustacea</taxon>
        <taxon>Oligostraca</taxon>
        <taxon>Ostracoda</taxon>
        <taxon>Podocopa</taxon>
        <taxon>Podocopida</taxon>
        <taxon>Darwinulocopina</taxon>
        <taxon>Darwinuloidea</taxon>
        <taxon>Darwinulidae</taxon>
        <taxon>Darwinula</taxon>
    </lineage>
</organism>
<accession>A0A7R9FTJ8</accession>
<feature type="chain" id="PRO_5036210576" description="C-type lectin domain-containing protein" evidence="1">
    <location>
        <begin position="20"/>
        <end position="108"/>
    </location>
</feature>
<gene>
    <name evidence="2" type="ORF">DSTB1V02_LOCUS13794</name>
</gene>
<dbReference type="InterPro" id="IPR016186">
    <property type="entry name" value="C-type_lectin-like/link_sf"/>
</dbReference>
<dbReference type="CDD" id="cd00037">
    <property type="entry name" value="CLECT"/>
    <property type="match status" value="1"/>
</dbReference>
<evidence type="ECO:0000313" key="3">
    <source>
        <dbReference type="Proteomes" id="UP000677054"/>
    </source>
</evidence>
<reference evidence="2" key="1">
    <citation type="submission" date="2020-11" db="EMBL/GenBank/DDBJ databases">
        <authorList>
            <person name="Tran Van P."/>
        </authorList>
    </citation>
    <scope>NUCLEOTIDE SEQUENCE</scope>
</reference>
<evidence type="ECO:0000313" key="2">
    <source>
        <dbReference type="EMBL" id="CAD7254048.1"/>
    </source>
</evidence>
<keyword evidence="3" id="KW-1185">Reference proteome</keyword>
<evidence type="ECO:0000256" key="1">
    <source>
        <dbReference type="SAM" id="SignalP"/>
    </source>
</evidence>
<evidence type="ECO:0008006" key="4">
    <source>
        <dbReference type="Google" id="ProtNLM"/>
    </source>
</evidence>
<dbReference type="SUPFAM" id="SSF56436">
    <property type="entry name" value="C-type lectin-like"/>
    <property type="match status" value="1"/>
</dbReference>
<dbReference type="EMBL" id="CAJPEV010007607">
    <property type="protein sequence ID" value="CAG0904848.1"/>
    <property type="molecule type" value="Genomic_DNA"/>
</dbReference>
<name>A0A7R9FTJ8_9CRUS</name>
<sequence>MNLLGAFLLLLPLFVFVEAVSQPGYTLESTTCKAHYLKLHNGAESFEEARKRCMEDGGDLVTDNRGREWHYAIASYLKKKIKEPFFGVLIGAYRKGNNFVWVDGEEIS</sequence>
<dbReference type="AlphaFoldDB" id="A0A7R9FTJ8"/>
<proteinExistence type="predicted"/>
<dbReference type="InterPro" id="IPR016187">
    <property type="entry name" value="CTDL_fold"/>
</dbReference>
<dbReference type="Proteomes" id="UP000677054">
    <property type="component" value="Unassembled WGS sequence"/>
</dbReference>
<protein>
    <recommendedName>
        <fullName evidence="4">C-type lectin domain-containing protein</fullName>
    </recommendedName>
</protein>
<dbReference type="EMBL" id="LR907124">
    <property type="protein sequence ID" value="CAD7254048.1"/>
    <property type="molecule type" value="Genomic_DNA"/>
</dbReference>